<protein>
    <submittedName>
        <fullName evidence="1">Uncharacterized protein</fullName>
    </submittedName>
</protein>
<dbReference type="EMBL" id="LWSA01000015">
    <property type="protein sequence ID" value="OCX76881.1"/>
    <property type="molecule type" value="Genomic_DNA"/>
</dbReference>
<evidence type="ECO:0000313" key="1">
    <source>
        <dbReference type="EMBL" id="OCX69368.1"/>
    </source>
</evidence>
<dbReference type="Proteomes" id="UP000094893">
    <property type="component" value="Unassembled WGS sequence"/>
</dbReference>
<proteinExistence type="predicted"/>
<comment type="caution">
    <text evidence="1">The sequence shown here is derived from an EMBL/GenBank/DDBJ whole genome shotgun (WGS) entry which is preliminary data.</text>
</comment>
<accession>A0A1C2I024</accession>
<evidence type="ECO:0000313" key="3">
    <source>
        <dbReference type="Proteomes" id="UP000094893"/>
    </source>
</evidence>
<evidence type="ECO:0000313" key="4">
    <source>
        <dbReference type="Proteomes" id="UP000095008"/>
    </source>
</evidence>
<dbReference type="Proteomes" id="UP000095008">
    <property type="component" value="Unassembled WGS sequence"/>
</dbReference>
<dbReference type="EMBL" id="LWRY01000219">
    <property type="protein sequence ID" value="OCX69368.1"/>
    <property type="molecule type" value="Genomic_DNA"/>
</dbReference>
<gene>
    <name evidence="1" type="ORF">A6M23_15555</name>
    <name evidence="2" type="ORF">A6P07_01335</name>
</gene>
<sequence length="87" mass="9920">MNLQRHKTTGSSFSTSVEPSLQSGQVLLDFGISETDWTNLLDHRGNKTKALAWIESRLQEVCTLSREAQKIYLHVMLKNLLMDSDKQ</sequence>
<reference evidence="1 3" key="1">
    <citation type="journal article" date="2016" name="Int. J. Mol. Sci.">
        <title>Comparative genomics of the extreme acidophile Acidithiobacillus thiooxidans reveals intraspecific divergence and niche adaptation.</title>
        <authorList>
            <person name="Zhang X."/>
            <person name="Feng X."/>
            <person name="Tao J."/>
            <person name="Ma L."/>
            <person name="Xiao Y."/>
            <person name="Liang Y."/>
            <person name="Liu X."/>
            <person name="Yin H."/>
        </authorList>
    </citation>
    <scope>NUCLEOTIDE SEQUENCE [LARGE SCALE GENOMIC DNA]</scope>
    <source>
        <strain evidence="2 3">A02</strain>
        <strain evidence="1">DXS-W</strain>
    </source>
</reference>
<name>A0A1C2I024_ACITH</name>
<dbReference type="AlphaFoldDB" id="A0A1C2I024"/>
<dbReference type="RefSeq" id="WP_024895499.1">
    <property type="nucleotide sequence ID" value="NZ_LWRY01000219.1"/>
</dbReference>
<organism evidence="1 4">
    <name type="scientific">Acidithiobacillus thiooxidans</name>
    <name type="common">Thiobacillus thiooxidans</name>
    <dbReference type="NCBI Taxonomy" id="930"/>
    <lineage>
        <taxon>Bacteria</taxon>
        <taxon>Pseudomonadati</taxon>
        <taxon>Pseudomonadota</taxon>
        <taxon>Acidithiobacillia</taxon>
        <taxon>Acidithiobacillales</taxon>
        <taxon>Acidithiobacillaceae</taxon>
        <taxon>Acidithiobacillus</taxon>
    </lineage>
</organism>
<keyword evidence="4" id="KW-1185">Reference proteome</keyword>
<evidence type="ECO:0000313" key="2">
    <source>
        <dbReference type="EMBL" id="OCX76881.1"/>
    </source>
</evidence>